<gene>
    <name evidence="1" type="ORF">LKD32_11680</name>
</gene>
<sequence>MSIHSSDLKTASFLQERHSVPLDLCAQKLKRSVSSVKRSIAFLNFSLNMTHLYQTLYLTRHKEKRQSGVLRVAQPI</sequence>
<dbReference type="RefSeq" id="WP_177977184.1">
    <property type="nucleotide sequence ID" value="NZ_JAJEPU010000039.1"/>
</dbReference>
<dbReference type="Proteomes" id="UP001198962">
    <property type="component" value="Unassembled WGS sequence"/>
</dbReference>
<comment type="caution">
    <text evidence="1">The sequence shown here is derived from an EMBL/GenBank/DDBJ whole genome shotgun (WGS) entry which is preliminary data.</text>
</comment>
<dbReference type="EMBL" id="JAJEPU010000039">
    <property type="protein sequence ID" value="MCC2165523.1"/>
    <property type="molecule type" value="Genomic_DNA"/>
</dbReference>
<proteinExistence type="predicted"/>
<name>A0AAE3APM0_9FIRM</name>
<protein>
    <submittedName>
        <fullName evidence="1">Uncharacterized protein</fullName>
    </submittedName>
</protein>
<organism evidence="1 2">
    <name type="scientific">Brotaphodocola catenula</name>
    <dbReference type="NCBI Taxonomy" id="2885361"/>
    <lineage>
        <taxon>Bacteria</taxon>
        <taxon>Bacillati</taxon>
        <taxon>Bacillota</taxon>
        <taxon>Clostridia</taxon>
        <taxon>Lachnospirales</taxon>
        <taxon>Lachnospiraceae</taxon>
        <taxon>Brotaphodocola</taxon>
    </lineage>
</organism>
<evidence type="ECO:0000313" key="2">
    <source>
        <dbReference type="Proteomes" id="UP001198962"/>
    </source>
</evidence>
<dbReference type="AlphaFoldDB" id="A0AAE3APM0"/>
<keyword evidence="2" id="KW-1185">Reference proteome</keyword>
<evidence type="ECO:0000313" key="1">
    <source>
        <dbReference type="EMBL" id="MCC2165523.1"/>
    </source>
</evidence>
<accession>A0AAE3APM0</accession>
<reference evidence="1" key="1">
    <citation type="submission" date="2021-10" db="EMBL/GenBank/DDBJ databases">
        <title>Anaerobic single-cell dispensing facilitates the cultivation of human gut bacteria.</title>
        <authorList>
            <person name="Afrizal A."/>
        </authorList>
    </citation>
    <scope>NUCLEOTIDE SEQUENCE</scope>
    <source>
        <strain evidence="1">CLA-AA-H274</strain>
    </source>
</reference>